<accession>A0ABN9VGG2</accession>
<sequence length="411" mass="46522">MAFEVAISLRSGRSFFLAPQGVRHLILQASSFSNILQASNANTSDVFAGAPLSTITPSLRGDVIAEVARQVDAEVNPRSIFERGVLGNCCNGSRRGPNIMEYDWLRDGLRVECKSSKMSWVPSRKSWEFAFYHIKIAHGEARRVAAFDELLLVLYTPTHLYFYRHWGTFGLRSAGRLTSTVGHQLRISSGGGIEDWRLALKHVLGKLDDGANSCERLSIMPLADNRIQHALDSRCNVTQKIFNGCPLFEVTPATRGKRLEVLTRRVDRIVNPCAEMKWPDSGYCVGGLQRRGVHRAVCDWHRDDIRVECKSSQLQWDKHRKRWLFQFQNVKFSIPPSFDELLLAFYTPRGVYIYRHDLRFGISSCGVATSVRGHRIGVYGPCQEADWQVALDTMINKIGESGCDRVAFVRW</sequence>
<comment type="caution">
    <text evidence="1">The sequence shown here is derived from an EMBL/GenBank/DDBJ whole genome shotgun (WGS) entry which is preliminary data.</text>
</comment>
<dbReference type="Proteomes" id="UP001189429">
    <property type="component" value="Unassembled WGS sequence"/>
</dbReference>
<gene>
    <name evidence="1" type="ORF">PCOR1329_LOCUS57696</name>
</gene>
<evidence type="ECO:0000313" key="1">
    <source>
        <dbReference type="EMBL" id="CAK0872149.1"/>
    </source>
</evidence>
<evidence type="ECO:0008006" key="3">
    <source>
        <dbReference type="Google" id="ProtNLM"/>
    </source>
</evidence>
<organism evidence="1 2">
    <name type="scientific">Prorocentrum cordatum</name>
    <dbReference type="NCBI Taxonomy" id="2364126"/>
    <lineage>
        <taxon>Eukaryota</taxon>
        <taxon>Sar</taxon>
        <taxon>Alveolata</taxon>
        <taxon>Dinophyceae</taxon>
        <taxon>Prorocentrales</taxon>
        <taxon>Prorocentraceae</taxon>
        <taxon>Prorocentrum</taxon>
    </lineage>
</organism>
<proteinExistence type="predicted"/>
<protein>
    <recommendedName>
        <fullName evidence="3">Decapping nuclease</fullName>
    </recommendedName>
</protein>
<name>A0ABN9VGG2_9DINO</name>
<reference evidence="1" key="1">
    <citation type="submission" date="2023-10" db="EMBL/GenBank/DDBJ databases">
        <authorList>
            <person name="Chen Y."/>
            <person name="Shah S."/>
            <person name="Dougan E. K."/>
            <person name="Thang M."/>
            <person name="Chan C."/>
        </authorList>
    </citation>
    <scope>NUCLEOTIDE SEQUENCE [LARGE SCALE GENOMIC DNA]</scope>
</reference>
<evidence type="ECO:0000313" key="2">
    <source>
        <dbReference type="Proteomes" id="UP001189429"/>
    </source>
</evidence>
<dbReference type="EMBL" id="CAUYUJ010017139">
    <property type="protein sequence ID" value="CAK0872149.1"/>
    <property type="molecule type" value="Genomic_DNA"/>
</dbReference>
<keyword evidence="2" id="KW-1185">Reference proteome</keyword>